<dbReference type="PROSITE" id="PS50893">
    <property type="entry name" value="ABC_TRANSPORTER_2"/>
    <property type="match status" value="1"/>
</dbReference>
<organism evidence="5 6">
    <name type="scientific">Roseococcus pinisoli</name>
    <dbReference type="NCBI Taxonomy" id="2835040"/>
    <lineage>
        <taxon>Bacteria</taxon>
        <taxon>Pseudomonadati</taxon>
        <taxon>Pseudomonadota</taxon>
        <taxon>Alphaproteobacteria</taxon>
        <taxon>Acetobacterales</taxon>
        <taxon>Roseomonadaceae</taxon>
        <taxon>Roseococcus</taxon>
    </lineage>
</organism>
<keyword evidence="1" id="KW-0813">Transport</keyword>
<dbReference type="Pfam" id="PF00005">
    <property type="entry name" value="ABC_tran"/>
    <property type="match status" value="1"/>
</dbReference>
<dbReference type="RefSeq" id="WP_213669947.1">
    <property type="nucleotide sequence ID" value="NZ_JAHCDA010000002.1"/>
</dbReference>
<evidence type="ECO:0000313" key="5">
    <source>
        <dbReference type="EMBL" id="MBS7811258.1"/>
    </source>
</evidence>
<dbReference type="InterPro" id="IPR017911">
    <property type="entry name" value="MacB-like_ATP-bd"/>
</dbReference>
<dbReference type="InterPro" id="IPR017871">
    <property type="entry name" value="ABC_transporter-like_CS"/>
</dbReference>
<reference evidence="5 6" key="1">
    <citation type="submission" date="2021-05" db="EMBL/GenBank/DDBJ databases">
        <title>Roseococcus sp. XZZS9, whole genome shotgun sequencing project.</title>
        <authorList>
            <person name="Zhao G."/>
            <person name="Shen L."/>
        </authorList>
    </citation>
    <scope>NUCLEOTIDE SEQUENCE [LARGE SCALE GENOMIC DNA]</scope>
    <source>
        <strain evidence="5 6">XZZS9</strain>
    </source>
</reference>
<dbReference type="GO" id="GO:0005524">
    <property type="term" value="F:ATP binding"/>
    <property type="evidence" value="ECO:0007669"/>
    <property type="project" value="UniProtKB-KW"/>
</dbReference>
<evidence type="ECO:0000256" key="2">
    <source>
        <dbReference type="ARBA" id="ARBA00022741"/>
    </source>
</evidence>
<keyword evidence="2" id="KW-0547">Nucleotide-binding</keyword>
<dbReference type="SMART" id="SM00382">
    <property type="entry name" value="AAA"/>
    <property type="match status" value="1"/>
</dbReference>
<keyword evidence="6" id="KW-1185">Reference proteome</keyword>
<evidence type="ECO:0000313" key="6">
    <source>
        <dbReference type="Proteomes" id="UP000766336"/>
    </source>
</evidence>
<evidence type="ECO:0000256" key="3">
    <source>
        <dbReference type="ARBA" id="ARBA00022840"/>
    </source>
</evidence>
<dbReference type="EMBL" id="JAHCDA010000002">
    <property type="protein sequence ID" value="MBS7811258.1"/>
    <property type="molecule type" value="Genomic_DNA"/>
</dbReference>
<name>A0ABS5QCP0_9PROT</name>
<dbReference type="PANTHER" id="PTHR24220">
    <property type="entry name" value="IMPORT ATP-BINDING PROTEIN"/>
    <property type="match status" value="1"/>
</dbReference>
<dbReference type="Proteomes" id="UP000766336">
    <property type="component" value="Unassembled WGS sequence"/>
</dbReference>
<dbReference type="CDD" id="cd03255">
    <property type="entry name" value="ABC_MJ0796_LolCDE_FtsE"/>
    <property type="match status" value="1"/>
</dbReference>
<feature type="domain" description="ABC transporter" evidence="4">
    <location>
        <begin position="12"/>
        <end position="240"/>
    </location>
</feature>
<dbReference type="InterPro" id="IPR015854">
    <property type="entry name" value="ABC_transpr_LolD-like"/>
</dbReference>
<evidence type="ECO:0000256" key="1">
    <source>
        <dbReference type="ARBA" id="ARBA00022448"/>
    </source>
</evidence>
<accession>A0ABS5QCP0</accession>
<dbReference type="SUPFAM" id="SSF52540">
    <property type="entry name" value="P-loop containing nucleoside triphosphate hydrolases"/>
    <property type="match status" value="1"/>
</dbReference>
<evidence type="ECO:0000259" key="4">
    <source>
        <dbReference type="PROSITE" id="PS50893"/>
    </source>
</evidence>
<keyword evidence="3 5" id="KW-0067">ATP-binding</keyword>
<dbReference type="Gene3D" id="3.40.50.300">
    <property type="entry name" value="P-loop containing nucleotide triphosphate hydrolases"/>
    <property type="match status" value="1"/>
</dbReference>
<comment type="caution">
    <text evidence="5">The sequence shown here is derived from an EMBL/GenBank/DDBJ whole genome shotgun (WGS) entry which is preliminary data.</text>
</comment>
<dbReference type="InterPro" id="IPR027417">
    <property type="entry name" value="P-loop_NTPase"/>
</dbReference>
<proteinExistence type="predicted"/>
<protein>
    <submittedName>
        <fullName evidence="5">ABC transporter ATP-binding protein</fullName>
    </submittedName>
</protein>
<dbReference type="InterPro" id="IPR003593">
    <property type="entry name" value="AAA+_ATPase"/>
</dbReference>
<gene>
    <name evidence="5" type="ORF">KHU32_09940</name>
</gene>
<dbReference type="InterPro" id="IPR003439">
    <property type="entry name" value="ABC_transporter-like_ATP-bd"/>
</dbReference>
<dbReference type="PROSITE" id="PS00211">
    <property type="entry name" value="ABC_TRANSPORTER_1"/>
    <property type="match status" value="1"/>
</dbReference>
<sequence length="242" mass="25706">MERSTPSAPPLIEARHLTFEVGSSAGRVNILKGVDLRIREGEAIGIVGPSGSGKTSLLMLLAGLERATSGDLTVAGRDLSALSEDALARFRREEVGIVFQSFHLVPTMSALENVALPLEFAGDEQAFTRAEEALRAVGLGHRLTHFPGQLSGGEQQRVAVARAFVARPRLILADEPTGNLDRATGLAVMDLLFDLREKAGTTLILITHDPALAARCERQIHVEDGLIASDTADLASVAEAAE</sequence>